<sequence>MCHCRRFSSEDGGCSLIEQSSQESPVAKGFRTSKKTEENPRTNEAEQLKLLSNRQPTSNRHKSHRGPLSSSSWSSDDPSSTVLQFEVYMLKPTPPYNEALLSLQLQTHFARGFFAPTLHSSRKGNLEVIPKRLWRSLPDLCMVSRWLNGWAIAGELGGTTAATRMKIVFEETLFKEGSVCRLFLVQTVHGTDCSWFRLLMVQTVHGTDCYSTDCSWFRLFMVQTAHGLDCSWSRLFMVQTVHGSDCSWFKLIMVQTVYGSDCSWFRLFMIAHGSDCSWSRLFMIQTVHSKTVHSKTVHGPDCSWFRLFMVQTVHGTDCSWFRLFMIAHGSDCSWSRLFMIQTVHSKTVHSKTVHGSDCSWYRLFMVQTVHETDCSWFRLFMVQTVHGADCSRKRFWTMERDFLSYTNYELVCGMRGREKGLGFITVDVALADKGDAI</sequence>
<evidence type="ECO:0000313" key="4">
    <source>
        <dbReference type="Proteomes" id="UP000002320"/>
    </source>
</evidence>
<feature type="compositionally biased region" description="Basic and acidic residues" evidence="1">
    <location>
        <begin position="34"/>
        <end position="47"/>
    </location>
</feature>
<reference evidence="2" key="1">
    <citation type="submission" date="2007-03" db="EMBL/GenBank/DDBJ databases">
        <title>Annotation of Culex pipiens quinquefasciatus.</title>
        <authorList>
            <consortium name="The Broad Institute Genome Sequencing Platform"/>
            <person name="Atkinson P.W."/>
            <person name="Hemingway J."/>
            <person name="Christensen B.M."/>
            <person name="Higgs S."/>
            <person name="Kodira C."/>
            <person name="Hannick L."/>
            <person name="Megy K."/>
            <person name="O'Leary S."/>
            <person name="Pearson M."/>
            <person name="Haas B.J."/>
            <person name="Mauceli E."/>
            <person name="Wortman J.R."/>
            <person name="Lee N.H."/>
            <person name="Guigo R."/>
            <person name="Stanke M."/>
            <person name="Alvarado L."/>
            <person name="Amedeo P."/>
            <person name="Antoine C.H."/>
            <person name="Arensburger P."/>
            <person name="Bidwell S.L."/>
            <person name="Crawford M."/>
            <person name="Camaro F."/>
            <person name="Devon K."/>
            <person name="Engels R."/>
            <person name="Hammond M."/>
            <person name="Howarth C."/>
            <person name="Koehrsen M."/>
            <person name="Lawson D."/>
            <person name="Montgomery P."/>
            <person name="Nene V."/>
            <person name="Nusbaum C."/>
            <person name="Puiu D."/>
            <person name="Romero-Severson J."/>
            <person name="Severson D.W."/>
            <person name="Shumway M."/>
            <person name="Sisk P."/>
            <person name="Stolte C."/>
            <person name="Zeng Q."/>
            <person name="Eisenstadt E."/>
            <person name="Fraser-Liggett C."/>
            <person name="Strausberg R."/>
            <person name="Galagan J."/>
            <person name="Birren B."/>
            <person name="Collins F.H."/>
        </authorList>
    </citation>
    <scope>NUCLEOTIDE SEQUENCE [LARGE SCALE GENOMIC DNA]</scope>
    <source>
        <strain evidence="2">JHB</strain>
    </source>
</reference>
<dbReference type="AlphaFoldDB" id="B0W6V2"/>
<protein>
    <submittedName>
        <fullName evidence="2 3">Uncharacterized protein</fullName>
    </submittedName>
</protein>
<name>B0W6V2_CULQU</name>
<evidence type="ECO:0000313" key="2">
    <source>
        <dbReference type="EMBL" id="EDS37098.1"/>
    </source>
</evidence>
<organism>
    <name type="scientific">Culex quinquefasciatus</name>
    <name type="common">Southern house mosquito</name>
    <name type="synonym">Culex pungens</name>
    <dbReference type="NCBI Taxonomy" id="7176"/>
    <lineage>
        <taxon>Eukaryota</taxon>
        <taxon>Metazoa</taxon>
        <taxon>Ecdysozoa</taxon>
        <taxon>Arthropoda</taxon>
        <taxon>Hexapoda</taxon>
        <taxon>Insecta</taxon>
        <taxon>Pterygota</taxon>
        <taxon>Neoptera</taxon>
        <taxon>Endopterygota</taxon>
        <taxon>Diptera</taxon>
        <taxon>Nematocera</taxon>
        <taxon>Culicoidea</taxon>
        <taxon>Culicidae</taxon>
        <taxon>Culicinae</taxon>
        <taxon>Culicini</taxon>
        <taxon>Culex</taxon>
        <taxon>Culex</taxon>
    </lineage>
</organism>
<dbReference type="EnsemblMetazoa" id="CPIJ003050-RA">
    <property type="protein sequence ID" value="CPIJ003050-PA"/>
    <property type="gene ID" value="CPIJ003050"/>
</dbReference>
<feature type="compositionally biased region" description="Low complexity" evidence="1">
    <location>
        <begin position="69"/>
        <end position="79"/>
    </location>
</feature>
<gene>
    <name evidence="3" type="primary">6034058</name>
    <name evidence="2" type="ORF">CpipJ_CPIJ003050</name>
</gene>
<reference evidence="3" key="2">
    <citation type="submission" date="2021-02" db="UniProtKB">
        <authorList>
            <consortium name="EnsemblMetazoa"/>
        </authorList>
    </citation>
    <scope>IDENTIFICATION</scope>
    <source>
        <strain evidence="3">JHB</strain>
    </source>
</reference>
<accession>B0W6V2</accession>
<dbReference type="InParanoid" id="B0W6V2"/>
<evidence type="ECO:0000313" key="3">
    <source>
        <dbReference type="EnsemblMetazoa" id="CPIJ003050-PA"/>
    </source>
</evidence>
<dbReference type="EMBL" id="DS231850">
    <property type="protein sequence ID" value="EDS37098.1"/>
    <property type="molecule type" value="Genomic_DNA"/>
</dbReference>
<evidence type="ECO:0000256" key="1">
    <source>
        <dbReference type="SAM" id="MobiDB-lite"/>
    </source>
</evidence>
<dbReference type="VEuPathDB" id="VectorBase:CPIJ003050"/>
<dbReference type="Proteomes" id="UP000002320">
    <property type="component" value="Unassembled WGS sequence"/>
</dbReference>
<keyword evidence="4" id="KW-1185">Reference proteome</keyword>
<dbReference type="KEGG" id="cqu:CpipJ_CPIJ003050"/>
<feature type="region of interest" description="Disordered" evidence="1">
    <location>
        <begin position="1"/>
        <end position="79"/>
    </location>
</feature>
<proteinExistence type="predicted"/>
<dbReference type="HOGENOM" id="CLU_627391_0_0_1"/>